<dbReference type="EMBL" id="NVQC01000020">
    <property type="protein sequence ID" value="PTL35970.1"/>
    <property type="molecule type" value="Genomic_DNA"/>
</dbReference>
<keyword evidence="2" id="KW-1185">Reference proteome</keyword>
<dbReference type="AlphaFoldDB" id="A0A2T4TY01"/>
<reference evidence="1 2" key="1">
    <citation type="submission" date="2017-09" db="EMBL/GenBank/DDBJ databases">
        <title>Bloom of a denitrifying methanotroph, Candidatus Methylomirabilis limnetica, in a deep stratified lake.</title>
        <authorList>
            <person name="Graf J.S."/>
            <person name="Marchant H.K."/>
            <person name="Tienken D."/>
            <person name="Hach P.F."/>
            <person name="Brand A."/>
            <person name="Schubert C.J."/>
            <person name="Kuypers M.M."/>
            <person name="Milucka J."/>
        </authorList>
    </citation>
    <scope>NUCLEOTIDE SEQUENCE [LARGE SCALE GENOMIC DNA]</scope>
    <source>
        <strain evidence="1 2">Zug</strain>
    </source>
</reference>
<sequence>MWVPSHVRCTVRLNPLSSDTVSLAAQLACLLEVSANKPGNVTPFADFADTCYTDFLASSVILGRALRKTATVATGSLVLDAVRETKRLVGRNTNLGIALLFAPLAKAALRKGRRPLRSRLRSVLTSLTPYDGQRVYEAIRLAQPGGLGDANQFDVRATRGRVPLLGAMRLAMDRDSIAREYATDFEITFTIGAPTLERSLQESNDSGSSVIQTYLTLLSRVPDSLVERKCGAREAGRISREAGKILAIGGAFSEQGKRRLARLDHTLRQNGNRLNPGTTADLTASALFVVMLERGIEFVLGK</sequence>
<reference evidence="2" key="2">
    <citation type="journal article" date="2018" name="Environ. Microbiol.">
        <title>Bloom of a denitrifying methanotroph, 'Candidatus Methylomirabilis limnetica', in a deep stratified lake.</title>
        <authorList>
            <person name="Graf J.S."/>
            <person name="Mayr M.J."/>
            <person name="Marchant H.K."/>
            <person name="Tienken D."/>
            <person name="Hach P.F."/>
            <person name="Brand A."/>
            <person name="Schubert C.J."/>
            <person name="Kuypers M.M."/>
            <person name="Milucka J."/>
        </authorList>
    </citation>
    <scope>NUCLEOTIDE SEQUENCE [LARGE SCALE GENOMIC DNA]</scope>
    <source>
        <strain evidence="2">Zug</strain>
    </source>
</reference>
<evidence type="ECO:0000313" key="1">
    <source>
        <dbReference type="EMBL" id="PTL35970.1"/>
    </source>
</evidence>
<dbReference type="PANTHER" id="PTHR42280:SF1">
    <property type="entry name" value="CITG FAMILY PROTEIN"/>
    <property type="match status" value="1"/>
</dbReference>
<evidence type="ECO:0000313" key="2">
    <source>
        <dbReference type="Proteomes" id="UP000241436"/>
    </source>
</evidence>
<comment type="caution">
    <text evidence="1">The sequence shown here is derived from an EMBL/GenBank/DDBJ whole genome shotgun (WGS) entry which is preliminary data.</text>
</comment>
<organism evidence="1 2">
    <name type="scientific">Candidatus Methylomirabilis limnetica</name>
    <dbReference type="NCBI Taxonomy" id="2033718"/>
    <lineage>
        <taxon>Bacteria</taxon>
        <taxon>Candidatus Methylomirabilota</taxon>
        <taxon>Candidatus Methylomirabilia</taxon>
        <taxon>Candidatus Methylomirabilales</taxon>
        <taxon>Candidatus Methylomirabilaceae</taxon>
        <taxon>Candidatus Methylomirabilis</taxon>
    </lineage>
</organism>
<accession>A0A2T4TY01</accession>
<protein>
    <submittedName>
        <fullName evidence="1">Triphosphoribosyl-dephospho-CoA synthase</fullName>
    </submittedName>
</protein>
<dbReference type="Proteomes" id="UP000241436">
    <property type="component" value="Unassembled WGS sequence"/>
</dbReference>
<proteinExistence type="predicted"/>
<dbReference type="PANTHER" id="PTHR42280">
    <property type="entry name" value="CITG FAMILY PROTEIN"/>
    <property type="match status" value="1"/>
</dbReference>
<dbReference type="Gene3D" id="1.10.4200.10">
    <property type="entry name" value="Triphosphoribosyl-dephospho-CoA protein"/>
    <property type="match status" value="1"/>
</dbReference>
<dbReference type="GO" id="GO:0046917">
    <property type="term" value="F:triphosphoribosyl-dephospho-CoA synthase activity"/>
    <property type="evidence" value="ECO:0007669"/>
    <property type="project" value="InterPro"/>
</dbReference>
<dbReference type="Pfam" id="PF01874">
    <property type="entry name" value="CitG"/>
    <property type="match status" value="1"/>
</dbReference>
<dbReference type="InterPro" id="IPR002736">
    <property type="entry name" value="CitG"/>
</dbReference>
<name>A0A2T4TY01_9BACT</name>
<dbReference type="GO" id="GO:0005524">
    <property type="term" value="F:ATP binding"/>
    <property type="evidence" value="ECO:0007669"/>
    <property type="project" value="InterPro"/>
</dbReference>
<gene>
    <name evidence="1" type="ORF">CLG94_06650</name>
</gene>